<dbReference type="InterPro" id="IPR005828">
    <property type="entry name" value="MFS_sugar_transport-like"/>
</dbReference>
<accession>A0AAW0QRN7</accession>
<name>A0AAW0QRN7_9PEZI</name>
<proteinExistence type="inferred from homology"/>
<dbReference type="PROSITE" id="PS00217">
    <property type="entry name" value="SUGAR_TRANSPORT_2"/>
    <property type="match status" value="1"/>
</dbReference>
<dbReference type="GO" id="GO:0005351">
    <property type="term" value="F:carbohydrate:proton symporter activity"/>
    <property type="evidence" value="ECO:0007669"/>
    <property type="project" value="TreeGrafter"/>
</dbReference>
<evidence type="ECO:0000256" key="6">
    <source>
        <dbReference type="ARBA" id="ARBA00023136"/>
    </source>
</evidence>
<comment type="subcellular location">
    <subcellularLocation>
        <location evidence="1">Membrane</location>
        <topology evidence="1">Multi-pass membrane protein</topology>
    </subcellularLocation>
</comment>
<evidence type="ECO:0000256" key="8">
    <source>
        <dbReference type="SAM" id="MobiDB-lite"/>
    </source>
</evidence>
<dbReference type="SUPFAM" id="SSF103473">
    <property type="entry name" value="MFS general substrate transporter"/>
    <property type="match status" value="1"/>
</dbReference>
<dbReference type="EMBL" id="JAQQWP010000009">
    <property type="protein sequence ID" value="KAK8101869.1"/>
    <property type="molecule type" value="Genomic_DNA"/>
</dbReference>
<feature type="transmembrane region" description="Helical" evidence="9">
    <location>
        <begin position="94"/>
        <end position="114"/>
    </location>
</feature>
<keyword evidence="6 9" id="KW-0472">Membrane</keyword>
<evidence type="ECO:0000313" key="12">
    <source>
        <dbReference type="Proteomes" id="UP001392437"/>
    </source>
</evidence>
<feature type="transmembrane region" description="Helical" evidence="9">
    <location>
        <begin position="387"/>
        <end position="412"/>
    </location>
</feature>
<feature type="transmembrane region" description="Helical" evidence="9">
    <location>
        <begin position="353"/>
        <end position="375"/>
    </location>
</feature>
<keyword evidence="4 9" id="KW-0812">Transmembrane</keyword>
<feature type="transmembrane region" description="Helical" evidence="9">
    <location>
        <begin position="170"/>
        <end position="191"/>
    </location>
</feature>
<dbReference type="PANTHER" id="PTHR48022:SF68">
    <property type="entry name" value="MAJOR FACILITATOR SUPERFAMILY (MFS) PROFILE DOMAIN-CONTAINING PROTEIN-RELATED"/>
    <property type="match status" value="1"/>
</dbReference>
<feature type="transmembrane region" description="Helical" evidence="9">
    <location>
        <begin position="126"/>
        <end position="149"/>
    </location>
</feature>
<evidence type="ECO:0000256" key="3">
    <source>
        <dbReference type="ARBA" id="ARBA00022448"/>
    </source>
</evidence>
<sequence>MPFPPPEPAEGVEAKPVISKKNEIVLFSSTAIALYGYDQGMMSMVNTNRSYLKTMQIAETSPVVGIIVSVYYLGCAVGAVAASDWADRKGRKPSIFACLVTAVVGNLLMFVAGLGPHGATPWGGGGALACMLAGRVVLGLAVGGIDATIPVYSAELAKDEARGRALAQEFQMNIFGLLLAFAINLGATSALGKDSEWAWRVPIVAMQAFPLLLLSLISRLPETPRWYMSKWRKQEAREALVELHGDDKAAEMLQELSAAQRDEDDNNEKIGYTDMLLPSGSQFHPSMVTVMGQINQALTGYGAVSVYGPQVFELLGFGVREAEYVTLGNFVSYFLFMTVAWLWIDRYGRRKLMVWGSAGLSACFALLTAFGALSLDVPAVSRLAAEVPGAVVMFAATAVFGICWLATVWLIPTEIYPSSARAQGSAISVIVWGLANFAVTLLTPIVFNNLKYWLFLVFAASNAFAGWWTWRYSPESGGRSFEENQAFFDAARDEDSWVVRKVDGGRFLRMPPPANKDDAVEEATPLLRSRH</sequence>
<evidence type="ECO:0000313" key="11">
    <source>
        <dbReference type="EMBL" id="KAK8101869.1"/>
    </source>
</evidence>
<dbReference type="InterPro" id="IPR050360">
    <property type="entry name" value="MFS_Sugar_Transporters"/>
</dbReference>
<dbReference type="NCBIfam" id="TIGR00879">
    <property type="entry name" value="SP"/>
    <property type="match status" value="1"/>
</dbReference>
<dbReference type="GO" id="GO:0016020">
    <property type="term" value="C:membrane"/>
    <property type="evidence" value="ECO:0007669"/>
    <property type="project" value="UniProtKB-SubCell"/>
</dbReference>
<dbReference type="InterPro" id="IPR005829">
    <property type="entry name" value="Sugar_transporter_CS"/>
</dbReference>
<organism evidence="11 12">
    <name type="scientific">Apiospora kogelbergensis</name>
    <dbReference type="NCBI Taxonomy" id="1337665"/>
    <lineage>
        <taxon>Eukaryota</taxon>
        <taxon>Fungi</taxon>
        <taxon>Dikarya</taxon>
        <taxon>Ascomycota</taxon>
        <taxon>Pezizomycotina</taxon>
        <taxon>Sordariomycetes</taxon>
        <taxon>Xylariomycetidae</taxon>
        <taxon>Amphisphaeriales</taxon>
        <taxon>Apiosporaceae</taxon>
        <taxon>Apiospora</taxon>
    </lineage>
</organism>
<dbReference type="PRINTS" id="PR00171">
    <property type="entry name" value="SUGRTRNSPORT"/>
</dbReference>
<dbReference type="AlphaFoldDB" id="A0AAW0QRN7"/>
<keyword evidence="5 9" id="KW-1133">Transmembrane helix</keyword>
<dbReference type="InterPro" id="IPR003663">
    <property type="entry name" value="Sugar/inositol_transpt"/>
</dbReference>
<keyword evidence="3 7" id="KW-0813">Transport</keyword>
<dbReference type="Proteomes" id="UP001392437">
    <property type="component" value="Unassembled WGS sequence"/>
</dbReference>
<dbReference type="PROSITE" id="PS50850">
    <property type="entry name" value="MFS"/>
    <property type="match status" value="1"/>
</dbReference>
<evidence type="ECO:0000256" key="7">
    <source>
        <dbReference type="RuleBase" id="RU003346"/>
    </source>
</evidence>
<feature type="transmembrane region" description="Helical" evidence="9">
    <location>
        <begin position="452"/>
        <end position="470"/>
    </location>
</feature>
<comment type="caution">
    <text evidence="11">The sequence shown here is derived from an EMBL/GenBank/DDBJ whole genome shotgun (WGS) entry which is preliminary data.</text>
</comment>
<protein>
    <submittedName>
        <fullName evidence="11">General substrate transporter</fullName>
    </submittedName>
</protein>
<evidence type="ECO:0000256" key="9">
    <source>
        <dbReference type="SAM" id="Phobius"/>
    </source>
</evidence>
<reference evidence="11 12" key="1">
    <citation type="submission" date="2023-01" db="EMBL/GenBank/DDBJ databases">
        <title>Analysis of 21 Apiospora genomes using comparative genomics revels a genus with tremendous synthesis potential of carbohydrate active enzymes and secondary metabolites.</title>
        <authorList>
            <person name="Sorensen T."/>
        </authorList>
    </citation>
    <scope>NUCLEOTIDE SEQUENCE [LARGE SCALE GENOMIC DNA]</scope>
    <source>
        <strain evidence="11 12">CBS 117206</strain>
    </source>
</reference>
<evidence type="ECO:0000259" key="10">
    <source>
        <dbReference type="PROSITE" id="PS50850"/>
    </source>
</evidence>
<comment type="similarity">
    <text evidence="2 7">Belongs to the major facilitator superfamily. Sugar transporter (TC 2.A.1.1) family.</text>
</comment>
<feature type="transmembrane region" description="Helical" evidence="9">
    <location>
        <begin position="294"/>
        <end position="312"/>
    </location>
</feature>
<gene>
    <name evidence="11" type="ORF">PG999_012243</name>
</gene>
<dbReference type="Gene3D" id="1.20.1250.20">
    <property type="entry name" value="MFS general substrate transporter like domains"/>
    <property type="match status" value="1"/>
</dbReference>
<feature type="region of interest" description="Disordered" evidence="8">
    <location>
        <begin position="510"/>
        <end position="531"/>
    </location>
</feature>
<dbReference type="PANTHER" id="PTHR48022">
    <property type="entry name" value="PLASTIDIC GLUCOSE TRANSPORTER 4"/>
    <property type="match status" value="1"/>
</dbReference>
<evidence type="ECO:0000256" key="4">
    <source>
        <dbReference type="ARBA" id="ARBA00022692"/>
    </source>
</evidence>
<feature type="domain" description="Major facilitator superfamily (MFS) profile" evidence="10">
    <location>
        <begin position="24"/>
        <end position="477"/>
    </location>
</feature>
<feature type="transmembrane region" description="Helical" evidence="9">
    <location>
        <begin position="424"/>
        <end position="446"/>
    </location>
</feature>
<feature type="transmembrane region" description="Helical" evidence="9">
    <location>
        <begin position="324"/>
        <end position="344"/>
    </location>
</feature>
<evidence type="ECO:0000256" key="1">
    <source>
        <dbReference type="ARBA" id="ARBA00004141"/>
    </source>
</evidence>
<evidence type="ECO:0000256" key="5">
    <source>
        <dbReference type="ARBA" id="ARBA00022989"/>
    </source>
</evidence>
<dbReference type="Pfam" id="PF00083">
    <property type="entry name" value="Sugar_tr"/>
    <property type="match status" value="1"/>
</dbReference>
<dbReference type="InterPro" id="IPR036259">
    <property type="entry name" value="MFS_trans_sf"/>
</dbReference>
<feature type="transmembrane region" description="Helical" evidence="9">
    <location>
        <begin position="197"/>
        <end position="217"/>
    </location>
</feature>
<evidence type="ECO:0000256" key="2">
    <source>
        <dbReference type="ARBA" id="ARBA00010992"/>
    </source>
</evidence>
<dbReference type="InterPro" id="IPR020846">
    <property type="entry name" value="MFS_dom"/>
</dbReference>
<feature type="transmembrane region" description="Helical" evidence="9">
    <location>
        <begin position="62"/>
        <end position="82"/>
    </location>
</feature>
<keyword evidence="12" id="KW-1185">Reference proteome</keyword>